<dbReference type="EMBL" id="LN853316">
    <property type="protein sequence ID" value="CRY95632.1"/>
    <property type="molecule type" value="Genomic_DNA"/>
</dbReference>
<geneLocation type="plasmid" evidence="1">
    <name>pRGRH0698</name>
</geneLocation>
<sequence length="57" mass="6640">MQNIKETSDTLRGPKVNARKHWDGESWILEDAKTRKPLLIGTSSQILDEYDRRNKSL</sequence>
<name>A0A0H5QIE8_9ZZZZ</name>
<organism evidence="1">
    <name type="scientific">uncultured prokaryote</name>
    <dbReference type="NCBI Taxonomy" id="198431"/>
    <lineage>
        <taxon>unclassified sequences</taxon>
        <taxon>environmental samples</taxon>
    </lineage>
</organism>
<reference evidence="1" key="2">
    <citation type="submission" date="2015-07" db="EMBL/GenBank/DDBJ databases">
        <title>Plasmids, circular viruses and viroids from rat gut.</title>
        <authorList>
            <person name="Jorgensen T.J."/>
            <person name="Hansen M.A."/>
            <person name="Xu Z."/>
            <person name="Tabak M.A."/>
            <person name="Sorensen S.J."/>
            <person name="Hansen L.H."/>
        </authorList>
    </citation>
    <scope>NUCLEOTIDE SEQUENCE</scope>
    <source>
        <plasmid evidence="1">pRGRH0698</plasmid>
    </source>
</reference>
<protein>
    <submittedName>
        <fullName evidence="1">Uncharacterized protein</fullName>
    </submittedName>
</protein>
<dbReference type="AlphaFoldDB" id="A0A0H5QIE8"/>
<accession>A0A0H5QIE8</accession>
<evidence type="ECO:0000313" key="1">
    <source>
        <dbReference type="EMBL" id="CRY95632.1"/>
    </source>
</evidence>
<proteinExistence type="predicted"/>
<keyword evidence="1" id="KW-0614">Plasmid</keyword>
<reference evidence="1" key="1">
    <citation type="submission" date="2015-06" db="EMBL/GenBank/DDBJ databases">
        <authorList>
            <person name="Joergensen T."/>
        </authorList>
    </citation>
    <scope>NUCLEOTIDE SEQUENCE</scope>
    <source>
        <plasmid evidence="1">pRGRH0698</plasmid>
    </source>
</reference>